<organism evidence="4 5">
    <name type="scientific">Streptomyces botrytidirepellens</name>
    <dbReference type="NCBI Taxonomy" id="2486417"/>
    <lineage>
        <taxon>Bacteria</taxon>
        <taxon>Bacillati</taxon>
        <taxon>Actinomycetota</taxon>
        <taxon>Actinomycetes</taxon>
        <taxon>Kitasatosporales</taxon>
        <taxon>Streptomycetaceae</taxon>
        <taxon>Streptomyces</taxon>
    </lineage>
</organism>
<dbReference type="GO" id="GO:0016746">
    <property type="term" value="F:acyltransferase activity"/>
    <property type="evidence" value="ECO:0007669"/>
    <property type="project" value="InterPro"/>
</dbReference>
<dbReference type="GO" id="GO:0005524">
    <property type="term" value="F:ATP binding"/>
    <property type="evidence" value="ECO:0007669"/>
    <property type="project" value="InterPro"/>
</dbReference>
<dbReference type="GO" id="GO:0016887">
    <property type="term" value="F:ATP hydrolysis activity"/>
    <property type="evidence" value="ECO:0007669"/>
    <property type="project" value="TreeGrafter"/>
</dbReference>
<reference evidence="4 5" key="1">
    <citation type="submission" date="2018-11" db="EMBL/GenBank/DDBJ databases">
        <title>The Potential of Streptomyces as Biocontrol Agents against the Tomato grey mould, Botrytis cinerea (Gray mold) Frontiers in Microbiology.</title>
        <authorList>
            <person name="Li D."/>
        </authorList>
    </citation>
    <scope>NUCLEOTIDE SEQUENCE [LARGE SCALE GENOMIC DNA]</scope>
    <source>
        <strain evidence="4 5">NEAU-LD23</strain>
    </source>
</reference>
<evidence type="ECO:0000256" key="1">
    <source>
        <dbReference type="ARBA" id="ARBA00023125"/>
    </source>
</evidence>
<comment type="caution">
    <text evidence="4">The sequence shown here is derived from an EMBL/GenBank/DDBJ whole genome shotgun (WGS) entry which is preliminary data.</text>
</comment>
<dbReference type="Proteomes" id="UP000275401">
    <property type="component" value="Unassembled WGS sequence"/>
</dbReference>
<dbReference type="InterPro" id="IPR054347">
    <property type="entry name" value="TOTE_primase"/>
</dbReference>
<dbReference type="PANTHER" id="PTHR47962:SF5">
    <property type="entry name" value="ATP-DEPENDENT HELICASE LHR-RELATED"/>
    <property type="match status" value="1"/>
</dbReference>
<dbReference type="PROSITE" id="PS51192">
    <property type="entry name" value="HELICASE_ATP_BIND_1"/>
    <property type="match status" value="1"/>
</dbReference>
<dbReference type="Gene3D" id="3.40.50.300">
    <property type="entry name" value="P-loop containing nucleotide triphosphate hydrolases"/>
    <property type="match status" value="2"/>
</dbReference>
<feature type="compositionally biased region" description="Low complexity" evidence="2">
    <location>
        <begin position="961"/>
        <end position="977"/>
    </location>
</feature>
<dbReference type="InterPro" id="IPR014001">
    <property type="entry name" value="Helicase_ATP-bd"/>
</dbReference>
<feature type="region of interest" description="Disordered" evidence="2">
    <location>
        <begin position="51"/>
        <end position="75"/>
    </location>
</feature>
<dbReference type="InterPro" id="IPR036625">
    <property type="entry name" value="E3-bd_dom_sf"/>
</dbReference>
<dbReference type="AlphaFoldDB" id="A0A3M8XAK7"/>
<gene>
    <name evidence="4" type="ORF">EEJ42_02065</name>
</gene>
<name>A0A3M8XAK7_9ACTN</name>
<feature type="region of interest" description="Disordered" evidence="2">
    <location>
        <begin position="946"/>
        <end position="983"/>
    </location>
</feature>
<dbReference type="Pfam" id="PF00271">
    <property type="entry name" value="Helicase_C"/>
    <property type="match status" value="1"/>
</dbReference>
<evidence type="ECO:0000313" key="4">
    <source>
        <dbReference type="EMBL" id="RNG37991.1"/>
    </source>
</evidence>
<dbReference type="Pfam" id="PF04851">
    <property type="entry name" value="ResIII"/>
    <property type="match status" value="1"/>
</dbReference>
<keyword evidence="4" id="KW-0547">Nucleotide-binding</keyword>
<keyword evidence="5" id="KW-1185">Reference proteome</keyword>
<dbReference type="InterPro" id="IPR055370">
    <property type="entry name" value="Lsr2_DNA-bd"/>
</dbReference>
<keyword evidence="4" id="KW-0347">Helicase</keyword>
<dbReference type="GO" id="GO:0004386">
    <property type="term" value="F:helicase activity"/>
    <property type="evidence" value="ECO:0007669"/>
    <property type="project" value="UniProtKB-KW"/>
</dbReference>
<dbReference type="Pfam" id="PF22548">
    <property type="entry name" value="AEP-TOTE"/>
    <property type="match status" value="1"/>
</dbReference>
<keyword evidence="1" id="KW-0238">DNA-binding</keyword>
<accession>A0A3M8XAK7</accession>
<feature type="region of interest" description="Disordered" evidence="2">
    <location>
        <begin position="89"/>
        <end position="110"/>
    </location>
</feature>
<dbReference type="Pfam" id="PF23359">
    <property type="entry name" value="Lsr2_DNA-bd"/>
    <property type="match status" value="1"/>
</dbReference>
<dbReference type="CDD" id="cd17926">
    <property type="entry name" value="DEXHc_RE"/>
    <property type="match status" value="1"/>
</dbReference>
<proteinExistence type="predicted"/>
<evidence type="ECO:0000256" key="2">
    <source>
        <dbReference type="SAM" id="MobiDB-lite"/>
    </source>
</evidence>
<protein>
    <submittedName>
        <fullName evidence="4">DEAD/DEAH box helicase</fullName>
    </submittedName>
</protein>
<evidence type="ECO:0000259" key="3">
    <source>
        <dbReference type="PROSITE" id="PS51192"/>
    </source>
</evidence>
<dbReference type="GO" id="GO:0003677">
    <property type="term" value="F:DNA binding"/>
    <property type="evidence" value="ECO:0007669"/>
    <property type="project" value="UniProtKB-KW"/>
</dbReference>
<feature type="domain" description="Helicase ATP-binding" evidence="3">
    <location>
        <begin position="605"/>
        <end position="755"/>
    </location>
</feature>
<dbReference type="EMBL" id="RIBZ01000031">
    <property type="protein sequence ID" value="RNG37991.1"/>
    <property type="molecule type" value="Genomic_DNA"/>
</dbReference>
<dbReference type="Gene3D" id="4.10.320.10">
    <property type="entry name" value="E3-binding domain"/>
    <property type="match status" value="1"/>
</dbReference>
<feature type="compositionally biased region" description="Low complexity" evidence="2">
    <location>
        <begin position="51"/>
        <end position="61"/>
    </location>
</feature>
<sequence>MPHLQPSTRVIRVHGMGVGVYRPLATRTKAHPGAIPEDSARGLARALSAAGLPSGGAARPAATRHSVPEPGQRPALVVSPPVRSWARIVSRPSRARPGRAMRPSTPRCPGAGCRRRVTVWSGFRLKRIPPRTRTQIMDRVEDWHVCNDPTELRIRLAVALEENAELHTALTALRAENTHLRARLGPSADGQAQALPPVPEPGVPALAEGHCRLPYADTSSGTEAKIALFRALFTGREDVYATRWVSTRTGRTGWSPAEDNPFAKNKNETERVFWPLTDQVVYHHLSRPEPGRRETHLGLYPLLADDTCRFLAVDFDGKDGSDWRGDACAYAGACHEAGVPAVVEISRSGTGAHVWTFFTGPVAATTARALGMALLRQAIDSRGRMTLSSYDRLFPAQDLLPSNARGNARFGNLIALPLQGVARLKGTTVFCDPQTWQPYPDQFAYLSRAERLSPAQVAELVDKLGEVAAGPSATAPVLPPKPRRRALGKAPAIVEARLSAMLAVSTKGLSSSLLAALKHAASFHNPEFYRRQSQRYSTWDTPRLVCSFDATDPDWLKLPRGLCDEAAQLIAAAGGTLTITSDFPGLAPISARFTGELTGVQRQAVDAVKDHSSGVLVAPPGSGKTVMACALIAHHGMPTAIIVNRSELLSQWQDRLDTFLELGEGRVGSLGAGKDRRSHVVDLVMLQTLSHRDAPDGLLDGYGLVVVDECHAVGAQGAEAAIRKARVERWTGLSATPYRADQMDPLITMQCGPIRHEIADTSAFAKHLIVHSTSFSTDEPGKDGASLQAIYTELTADSDRNTQIAADIADAARRGRCSLALTNRVGHLHQLATALAAHSIEPLLLHGGMPPAERARVRTILDDETTTPLVLLAIDKLAGEGFDAPRLDTLFLTSPISFKGRVIQQVGRIMRSAETKKSHVEAHDYLDADVPWLERMHHKRRRILERRGFTTASPETLPQTAPRAAVPARGRGPAHAPSTATPAVAEVRQWARDQGMDVPPRGRLRGEIWNAWYSAHASAQPVS</sequence>
<evidence type="ECO:0000313" key="5">
    <source>
        <dbReference type="Proteomes" id="UP000275401"/>
    </source>
</evidence>
<dbReference type="CDD" id="cd18785">
    <property type="entry name" value="SF2_C"/>
    <property type="match status" value="1"/>
</dbReference>
<feature type="compositionally biased region" description="Polar residues" evidence="2">
    <location>
        <begin position="950"/>
        <end position="959"/>
    </location>
</feature>
<dbReference type="PANTHER" id="PTHR47962">
    <property type="entry name" value="ATP-DEPENDENT HELICASE LHR-RELATED-RELATED"/>
    <property type="match status" value="1"/>
</dbReference>
<dbReference type="InterPro" id="IPR052511">
    <property type="entry name" value="ATP-dep_Helicase"/>
</dbReference>
<dbReference type="InterPro" id="IPR001650">
    <property type="entry name" value="Helicase_C-like"/>
</dbReference>
<dbReference type="SUPFAM" id="SSF52540">
    <property type="entry name" value="P-loop containing nucleoside triphosphate hydrolases"/>
    <property type="match status" value="1"/>
</dbReference>
<keyword evidence="4" id="KW-0067">ATP-binding</keyword>
<dbReference type="SMART" id="SM00487">
    <property type="entry name" value="DEXDc"/>
    <property type="match status" value="1"/>
</dbReference>
<dbReference type="InterPro" id="IPR006935">
    <property type="entry name" value="Helicase/UvrB_N"/>
</dbReference>
<keyword evidence="4" id="KW-0378">Hydrolase</keyword>
<dbReference type="InterPro" id="IPR027417">
    <property type="entry name" value="P-loop_NTPase"/>
</dbReference>